<keyword evidence="1" id="KW-0378">Hydrolase</keyword>
<protein>
    <submittedName>
        <fullName evidence="1">Putative glycosyl hydrolase</fullName>
    </submittedName>
</protein>
<evidence type="ECO:0000313" key="1">
    <source>
        <dbReference type="EMBL" id="KFI87809.1"/>
    </source>
</evidence>
<accession>A0A087CX09</accession>
<dbReference type="AlphaFoldDB" id="A0A087CX09"/>
<dbReference type="Proteomes" id="UP000029040">
    <property type="component" value="Unassembled WGS sequence"/>
</dbReference>
<dbReference type="PANTHER" id="PTHR36848">
    <property type="entry name" value="DNA-BINDING PROTEIN (PUTATIVE SECRETED PROTEIN)-RELATED"/>
    <property type="match status" value="1"/>
</dbReference>
<name>A0A087CX09_9BIFI</name>
<dbReference type="InterPro" id="IPR053161">
    <property type="entry name" value="Ulvan_degrading_GH"/>
</dbReference>
<sequence length="512" mass="57524">MRDAGYQSFQIQTRLSFPRNRYLSDDYLAMCRLAADEAASRGMMIGIYDEYNWLSGHAGGLTVQGRDELRERHLFHVTVPVGASGRIAGAITGIRSQDVGYLHEPGRQWVYDGGEPLWDEWTLVGAIGVTADGLPVDLTAGAHIDRADPQGCATSVDVPPASGLREVTFLVAARCRSSRMINYLDPAAARRFTEVGYDPYARAFGPHMGTTVRYVFFDQPHACFYTWDQNEGPTASTLMYEASFYRELQEAYGRDWPALLLSISRRDPAWASWRMTFFERYAQRGIGAFLGTLAQWCHRHGVLLSGHEVLSHVSSWHPTGTIVADDPRTNFGLDYFGIDAWRDVTGVDARNAMPQLSAKFGDSVARSHGRSGCIVEQYFGRVVPGSHFAAGWWELTLGQLRSQTMRHHILGMRQLLMHAFWLTDGDESERMLVNPRFDFAPGVNFEPWFAAHRALADESARVSVFLDGMRPFDHVAVLYPLRTAWMGGPSHEFGRHTAFWTEHLAREGIDYA</sequence>
<dbReference type="RefSeq" id="WP_051915911.1">
    <property type="nucleotide sequence ID" value="NZ_JGZM01000004.1"/>
</dbReference>
<gene>
    <name evidence="1" type="ORF">BSAE_0990</name>
</gene>
<dbReference type="GO" id="GO:0016787">
    <property type="term" value="F:hydrolase activity"/>
    <property type="evidence" value="ECO:0007669"/>
    <property type="project" value="UniProtKB-KW"/>
</dbReference>
<organism evidence="1 2">
    <name type="scientific">Bifidobacterium pullorum subsp. saeculare DSM 6531 = LMG 14934</name>
    <dbReference type="NCBI Taxonomy" id="1437611"/>
    <lineage>
        <taxon>Bacteria</taxon>
        <taxon>Bacillati</taxon>
        <taxon>Actinomycetota</taxon>
        <taxon>Actinomycetes</taxon>
        <taxon>Bifidobacteriales</taxon>
        <taxon>Bifidobacteriaceae</taxon>
        <taxon>Bifidobacterium</taxon>
    </lineage>
</organism>
<evidence type="ECO:0000313" key="2">
    <source>
        <dbReference type="Proteomes" id="UP000029040"/>
    </source>
</evidence>
<reference evidence="1 2" key="1">
    <citation type="submission" date="2014-03" db="EMBL/GenBank/DDBJ databases">
        <title>Genomics of Bifidobacteria.</title>
        <authorList>
            <person name="Ventura M."/>
            <person name="Milani C."/>
            <person name="Lugli G.A."/>
        </authorList>
    </citation>
    <scope>NUCLEOTIDE SEQUENCE [LARGE SCALE GENOMIC DNA]</scope>
    <source>
        <strain evidence="1 2">LMG 14934</strain>
    </source>
</reference>
<comment type="caution">
    <text evidence="1">The sequence shown here is derived from an EMBL/GenBank/DDBJ whole genome shotgun (WGS) entry which is preliminary data.</text>
</comment>
<dbReference type="PANTHER" id="PTHR36848:SF2">
    <property type="entry name" value="SECRETED PROTEIN"/>
    <property type="match status" value="1"/>
</dbReference>
<dbReference type="EMBL" id="JGZM01000004">
    <property type="protein sequence ID" value="KFI87809.1"/>
    <property type="molecule type" value="Genomic_DNA"/>
</dbReference>
<proteinExistence type="predicted"/>